<name>A0ACC3CGQ0_PYRYE</name>
<evidence type="ECO:0000313" key="2">
    <source>
        <dbReference type="Proteomes" id="UP000798662"/>
    </source>
</evidence>
<sequence>MAGRCGVTAGGEDDTGAVAPEATAVAAAAADVAHKGRRGGGDGMGGGGGGGGDDDDDGGRKEPPPAAVLDGLVDGIPPPPRFNGVGADAVTDGASGGGAVPAPGAAAGGSPPHKTAPVATATAGGWTGGDSDGGDADTAAVDADAAGATGAGDDAAAYAATDAATPSMAASDAGATTVGGASVESVAQPDGRDRHRPNGRPSTNLSVGVASVAAGVTAVDPTAVTDDAVSLAGDELRVEVAVSAGDAEYHLVGVAEAAAMPPATAATSTGGPSPLVASRASTCDGVEEDVAAGSPDSSRDGSLDSSGNSSPDSNGSLNVSSEGSPDGHSGATGGSHCPPPTPFISPVTDFASAPPLAMLPPPVVASPPHPLPPTSAFAPASGALVPDGAVGAPSSAEGSSPPTSAPPPPPLLRSARRRVQWAPTVATVSTIENRAQLAAMWDDSPAAAEMPAALRRVAYAPAPGGLGVTAGGPGFGAAWGGGGLLHLSPPLLLRAVLLALALWAVVSVWALRTLVLDGRGWGRGASVGGAAGLVKGDRGDSGGVAAPPFMASGSGDAEGRCALLSPPAMVSWPVCDAVGGDLDDGASSAASSAAAARGGGGGSPPLAAAAGGGPPAVPRAGWPRLSRRPRRPRGAP</sequence>
<accession>A0ACC3CGQ0</accession>
<evidence type="ECO:0000313" key="1">
    <source>
        <dbReference type="EMBL" id="KAK1868998.1"/>
    </source>
</evidence>
<dbReference type="Proteomes" id="UP000798662">
    <property type="component" value="Chromosome 3"/>
</dbReference>
<comment type="caution">
    <text evidence="1">The sequence shown here is derived from an EMBL/GenBank/DDBJ whole genome shotgun (WGS) entry which is preliminary data.</text>
</comment>
<reference evidence="1" key="1">
    <citation type="submission" date="2019-11" db="EMBL/GenBank/DDBJ databases">
        <title>Nori genome reveals adaptations in red seaweeds to the harsh intertidal environment.</title>
        <authorList>
            <person name="Wang D."/>
            <person name="Mao Y."/>
        </authorList>
    </citation>
    <scope>NUCLEOTIDE SEQUENCE</scope>
    <source>
        <tissue evidence="1">Gametophyte</tissue>
    </source>
</reference>
<dbReference type="EMBL" id="CM020620">
    <property type="protein sequence ID" value="KAK1868998.1"/>
    <property type="molecule type" value="Genomic_DNA"/>
</dbReference>
<keyword evidence="2" id="KW-1185">Reference proteome</keyword>
<proteinExistence type="predicted"/>
<organism evidence="1 2">
    <name type="scientific">Pyropia yezoensis</name>
    <name type="common">Susabi-nori</name>
    <name type="synonym">Porphyra yezoensis</name>
    <dbReference type="NCBI Taxonomy" id="2788"/>
    <lineage>
        <taxon>Eukaryota</taxon>
        <taxon>Rhodophyta</taxon>
        <taxon>Bangiophyceae</taxon>
        <taxon>Bangiales</taxon>
        <taxon>Bangiaceae</taxon>
        <taxon>Pyropia</taxon>
    </lineage>
</organism>
<protein>
    <submittedName>
        <fullName evidence="1">Uncharacterized protein</fullName>
    </submittedName>
</protein>
<gene>
    <name evidence="1" type="ORF">I4F81_011480</name>
</gene>